<reference evidence="10" key="1">
    <citation type="journal article" date="2013" name="Environ. Microbiol.">
        <title>Seasonally variable intestinal metagenomes of the red palm weevil (Rhynchophorus ferrugineus).</title>
        <authorList>
            <person name="Jia S."/>
            <person name="Zhang X."/>
            <person name="Zhang G."/>
            <person name="Yin A."/>
            <person name="Zhang S."/>
            <person name="Li F."/>
            <person name="Wang L."/>
            <person name="Zhao D."/>
            <person name="Yun Q."/>
            <person name="Tala"/>
            <person name="Wang J."/>
            <person name="Sun G."/>
            <person name="Baabdullah M."/>
            <person name="Yu X."/>
            <person name="Hu S."/>
            <person name="Al-Mssallem I.S."/>
            <person name="Yu J."/>
        </authorList>
    </citation>
    <scope>NUCLEOTIDE SEQUENCE</scope>
</reference>
<proteinExistence type="inferred from homology"/>
<dbReference type="SUPFAM" id="SSF51445">
    <property type="entry name" value="(Trans)glycosidases"/>
    <property type="match status" value="1"/>
</dbReference>
<evidence type="ECO:0000256" key="3">
    <source>
        <dbReference type="ARBA" id="ARBA00012560"/>
    </source>
</evidence>
<evidence type="ECO:0000256" key="6">
    <source>
        <dbReference type="ARBA" id="ARBA00022679"/>
    </source>
</evidence>
<accession>A0A060C019</accession>
<evidence type="ECO:0000256" key="7">
    <source>
        <dbReference type="ARBA" id="ARBA00023277"/>
    </source>
</evidence>
<dbReference type="EMBL" id="KF118827">
    <property type="protein sequence ID" value="AIA86091.1"/>
    <property type="molecule type" value="Genomic_DNA"/>
</dbReference>
<feature type="non-terminal residue" evidence="10">
    <location>
        <position position="1"/>
    </location>
</feature>
<dbReference type="EC" id="2.4.1.25" evidence="3"/>
<dbReference type="InterPro" id="IPR017853">
    <property type="entry name" value="GH"/>
</dbReference>
<evidence type="ECO:0000256" key="9">
    <source>
        <dbReference type="ARBA" id="ARBA00031501"/>
    </source>
</evidence>
<dbReference type="GO" id="GO:0005975">
    <property type="term" value="P:carbohydrate metabolic process"/>
    <property type="evidence" value="ECO:0007669"/>
    <property type="project" value="InterPro"/>
</dbReference>
<comment type="catalytic activity">
    <reaction evidence="1">
        <text>Transfers a segment of a (1-&gt;4)-alpha-D-glucan to a new position in an acceptor, which may be glucose or a (1-&gt;4)-alpha-D-glucan.</text>
        <dbReference type="EC" id="2.4.1.25"/>
    </reaction>
</comment>
<keyword evidence="7" id="KW-0119">Carbohydrate metabolism</keyword>
<evidence type="ECO:0000256" key="2">
    <source>
        <dbReference type="ARBA" id="ARBA00005684"/>
    </source>
</evidence>
<feature type="non-terminal residue" evidence="10">
    <location>
        <position position="165"/>
    </location>
</feature>
<dbReference type="Gene3D" id="3.20.20.80">
    <property type="entry name" value="Glycosidases"/>
    <property type="match status" value="1"/>
</dbReference>
<evidence type="ECO:0000256" key="1">
    <source>
        <dbReference type="ARBA" id="ARBA00000439"/>
    </source>
</evidence>
<protein>
    <recommendedName>
        <fullName evidence="4">4-alpha-glucanotransferase</fullName>
        <ecNumber evidence="3">2.4.1.25</ecNumber>
    </recommendedName>
    <alternativeName>
        <fullName evidence="8">Amylomaltase</fullName>
    </alternativeName>
    <alternativeName>
        <fullName evidence="9">Disproportionating enzyme</fullName>
    </alternativeName>
</protein>
<evidence type="ECO:0000313" key="10">
    <source>
        <dbReference type="EMBL" id="AIA86091.1"/>
    </source>
</evidence>
<evidence type="ECO:0000256" key="4">
    <source>
        <dbReference type="ARBA" id="ARBA00020295"/>
    </source>
</evidence>
<keyword evidence="6" id="KW-0808">Transferase</keyword>
<organism evidence="10">
    <name type="scientific">uncultured Methylacidiphilum sp</name>
    <dbReference type="NCBI Taxonomy" id="1216061"/>
    <lineage>
        <taxon>Bacteria</taxon>
        <taxon>Pseudomonadati</taxon>
        <taxon>Verrucomicrobiota</taxon>
        <taxon>Methylacidiphilae</taxon>
        <taxon>Methylacidiphilales</taxon>
        <taxon>Methylacidiphilaceae</taxon>
        <taxon>Methylacidiphilum (ex Ratnadevi et al. 2023)</taxon>
        <taxon>environmental samples</taxon>
    </lineage>
</organism>
<dbReference type="Pfam" id="PF02446">
    <property type="entry name" value="Glyco_hydro_77"/>
    <property type="match status" value="1"/>
</dbReference>
<comment type="similarity">
    <text evidence="2">Belongs to the disproportionating enzyme family.</text>
</comment>
<dbReference type="GO" id="GO:0004134">
    <property type="term" value="F:4-alpha-glucanotransferase activity"/>
    <property type="evidence" value="ECO:0007669"/>
    <property type="project" value="UniProtKB-EC"/>
</dbReference>
<dbReference type="InterPro" id="IPR003385">
    <property type="entry name" value="Glyco_hydro_77"/>
</dbReference>
<name>A0A060C019_9BACT</name>
<dbReference type="AlphaFoldDB" id="A0A060C019"/>
<evidence type="ECO:0000256" key="8">
    <source>
        <dbReference type="ARBA" id="ARBA00031423"/>
    </source>
</evidence>
<keyword evidence="5" id="KW-0328">Glycosyltransferase</keyword>
<evidence type="ECO:0000256" key="5">
    <source>
        <dbReference type="ARBA" id="ARBA00022676"/>
    </source>
</evidence>
<sequence length="165" mass="18241">TLADLELADLSFPQLSRDASGAILPPSRFRELSLVTYANHDNAPLALLYSQGLLARNDDPGGKADSDLAALTAFAGWEEGLPESLGDDLLFKLQEALFRTRSRLAVLMASDLLGVPIRFNLPGSYGRGTWSDRLELPLHDLVRHPVVRPRTRARLRIDRGRRGRS</sequence>